<feature type="transmembrane region" description="Helical" evidence="1">
    <location>
        <begin position="356"/>
        <end position="379"/>
    </location>
</feature>
<evidence type="ECO:0000313" key="4">
    <source>
        <dbReference type="Proteomes" id="UP000185725"/>
    </source>
</evidence>
<dbReference type="EMBL" id="FTMF01000004">
    <property type="protein sequence ID" value="SIQ34888.1"/>
    <property type="molecule type" value="Genomic_DNA"/>
</dbReference>
<feature type="transmembrane region" description="Helical" evidence="1">
    <location>
        <begin position="6"/>
        <end position="26"/>
    </location>
</feature>
<dbReference type="Proteomes" id="UP000255231">
    <property type="component" value="Unassembled WGS sequence"/>
</dbReference>
<keyword evidence="1" id="KW-0472">Membrane</keyword>
<feature type="transmembrane region" description="Helical" evidence="1">
    <location>
        <begin position="176"/>
        <end position="196"/>
    </location>
</feature>
<keyword evidence="1" id="KW-1133">Transmembrane helix</keyword>
<sequence>MNQFSTSDWIGIIGIVVSVILAFAFWQRIRRKTIILIIRKNYAVNTIKPSGFSPLKVLIDNHEISNFLYYLSGTFIVTGDGDISPDDIVVPLNIKIKDIDGIWRKYKVTNKTSLLNCNLEHDSSVLNFKVDNLMSSDFITFDAFYEANQVGYIAQQRILNVNKEVLILAENKVKDYWGMLILSIFVLTLFTSMIVFTNENLADRIFKPKYTKSTEVVVRTKEDSLRRKTYRYEKLYIINNKRLEDDKVLVKNKKLNERKNKLRKKSELKLLDSIQASKPYYFSRSSDSLNIVYHDSLYYHDRSSLDDIAEKIILKLVKQNTEIADDDVYKINDSINISFIKRSSFFNPDEQTEKNIFLIIAIFIYICFITMGGIAIYYIRLMSKYRKIYVANTPR</sequence>
<dbReference type="KEGG" id="cil:EG358_13945"/>
<organism evidence="3 5">
    <name type="scientific">Chryseobacterium indoltheticum</name>
    <dbReference type="NCBI Taxonomy" id="254"/>
    <lineage>
        <taxon>Bacteria</taxon>
        <taxon>Pseudomonadati</taxon>
        <taxon>Bacteroidota</taxon>
        <taxon>Flavobacteriia</taxon>
        <taxon>Flavobacteriales</taxon>
        <taxon>Weeksellaceae</taxon>
        <taxon>Chryseobacterium group</taxon>
        <taxon>Chryseobacterium</taxon>
    </lineage>
</organism>
<dbReference type="GeneID" id="303674809"/>
<keyword evidence="1" id="KW-0812">Transmembrane</keyword>
<evidence type="ECO:0000313" key="3">
    <source>
        <dbReference type="EMBL" id="SUX41236.1"/>
    </source>
</evidence>
<keyword evidence="4" id="KW-1185">Reference proteome</keyword>
<reference evidence="2 4" key="1">
    <citation type="submission" date="2017-01" db="EMBL/GenBank/DDBJ databases">
        <authorList>
            <person name="Varghese N."/>
            <person name="Submissions S."/>
        </authorList>
    </citation>
    <scope>NUCLEOTIDE SEQUENCE [LARGE SCALE GENOMIC DNA]</scope>
    <source>
        <strain evidence="2 4">ATCC 27950</strain>
    </source>
</reference>
<proteinExistence type="predicted"/>
<name>A0A381F3V9_9FLAO</name>
<reference evidence="3 5" key="2">
    <citation type="submission" date="2018-06" db="EMBL/GenBank/DDBJ databases">
        <authorList>
            <consortium name="Pathogen Informatics"/>
            <person name="Doyle S."/>
        </authorList>
    </citation>
    <scope>NUCLEOTIDE SEQUENCE [LARGE SCALE GENOMIC DNA]</scope>
    <source>
        <strain evidence="3 5">NCTC13560</strain>
    </source>
</reference>
<gene>
    <name evidence="3" type="ORF">NCTC13560_00028</name>
    <name evidence="2" type="ORF">SAMN05421682_104176</name>
</gene>
<dbReference type="AlphaFoldDB" id="A0A381F3V9"/>
<dbReference type="EMBL" id="UFVS01000001">
    <property type="protein sequence ID" value="SUX41236.1"/>
    <property type="molecule type" value="Genomic_DNA"/>
</dbReference>
<accession>A0A381F3V9</accession>
<protein>
    <submittedName>
        <fullName evidence="3">Uncharacterized protein</fullName>
    </submittedName>
</protein>
<evidence type="ECO:0000313" key="2">
    <source>
        <dbReference type="EMBL" id="SIQ34888.1"/>
    </source>
</evidence>
<dbReference type="RefSeq" id="WP_076559735.1">
    <property type="nucleotide sequence ID" value="NZ_CP033929.1"/>
</dbReference>
<evidence type="ECO:0000256" key="1">
    <source>
        <dbReference type="SAM" id="Phobius"/>
    </source>
</evidence>
<dbReference type="Proteomes" id="UP000185725">
    <property type="component" value="Unassembled WGS sequence"/>
</dbReference>
<evidence type="ECO:0000313" key="5">
    <source>
        <dbReference type="Proteomes" id="UP000255231"/>
    </source>
</evidence>